<evidence type="ECO:0008006" key="4">
    <source>
        <dbReference type="Google" id="ProtNLM"/>
    </source>
</evidence>
<feature type="transmembrane region" description="Helical" evidence="1">
    <location>
        <begin position="84"/>
        <end position="103"/>
    </location>
</feature>
<organism evidence="2 3">
    <name type="scientific">Mycolicibacterium fallax</name>
    <name type="common">Mycobacterium fallax</name>
    <dbReference type="NCBI Taxonomy" id="1793"/>
    <lineage>
        <taxon>Bacteria</taxon>
        <taxon>Bacillati</taxon>
        <taxon>Actinomycetota</taxon>
        <taxon>Actinomycetes</taxon>
        <taxon>Mycobacteriales</taxon>
        <taxon>Mycobacteriaceae</taxon>
        <taxon>Mycolicibacterium</taxon>
    </lineage>
</organism>
<dbReference type="Proteomes" id="UP000193484">
    <property type="component" value="Unassembled WGS sequence"/>
</dbReference>
<keyword evidence="1" id="KW-1133">Transmembrane helix</keyword>
<evidence type="ECO:0000313" key="3">
    <source>
        <dbReference type="Proteomes" id="UP000193484"/>
    </source>
</evidence>
<keyword evidence="3" id="KW-1185">Reference proteome</keyword>
<feature type="transmembrane region" description="Helical" evidence="1">
    <location>
        <begin position="58"/>
        <end position="77"/>
    </location>
</feature>
<sequence length="142" mass="14964">MGHRLACRDARQHPDLTARNPASGRSHALFLGLLGLDGVLVAVLGAFFLPAYLGQMPFPISALAVGLANLALVWAAAQRVTGRQVLVPLLTFLLTIVVFTFGGPGNDVVFGGPGVLAAGPLLLIALGCAPAMWWLWRRGAWN</sequence>
<keyword evidence="1" id="KW-0812">Transmembrane</keyword>
<feature type="transmembrane region" description="Helical" evidence="1">
    <location>
        <begin position="115"/>
        <end position="136"/>
    </location>
</feature>
<feature type="transmembrane region" description="Helical" evidence="1">
    <location>
        <begin position="28"/>
        <end position="52"/>
    </location>
</feature>
<proteinExistence type="predicted"/>
<accession>A0A1X1RMG4</accession>
<evidence type="ECO:0000313" key="2">
    <source>
        <dbReference type="EMBL" id="ORV09700.1"/>
    </source>
</evidence>
<protein>
    <recommendedName>
        <fullName evidence="4">Facilitated glucose transporter</fullName>
    </recommendedName>
</protein>
<name>A0A1X1RMG4_MYCFA</name>
<reference evidence="2 3" key="1">
    <citation type="submission" date="2016-01" db="EMBL/GenBank/DDBJ databases">
        <title>The new phylogeny of the genus Mycobacterium.</title>
        <authorList>
            <person name="Tarcisio F."/>
            <person name="Conor M."/>
            <person name="Antonella G."/>
            <person name="Elisabetta G."/>
            <person name="Giulia F.S."/>
            <person name="Sara T."/>
            <person name="Anna F."/>
            <person name="Clotilde B."/>
            <person name="Roberto B."/>
            <person name="Veronica D.S."/>
            <person name="Fabio R."/>
            <person name="Monica P."/>
            <person name="Olivier J."/>
            <person name="Enrico T."/>
            <person name="Nicola S."/>
        </authorList>
    </citation>
    <scope>NUCLEOTIDE SEQUENCE [LARGE SCALE GENOMIC DNA]</scope>
    <source>
        <strain evidence="2 3">DSM 44179</strain>
    </source>
</reference>
<dbReference type="STRING" id="1793.AWC04_01190"/>
<evidence type="ECO:0000256" key="1">
    <source>
        <dbReference type="SAM" id="Phobius"/>
    </source>
</evidence>
<dbReference type="EMBL" id="LQOJ01000006">
    <property type="protein sequence ID" value="ORV09700.1"/>
    <property type="molecule type" value="Genomic_DNA"/>
</dbReference>
<dbReference type="AlphaFoldDB" id="A0A1X1RMG4"/>
<keyword evidence="1" id="KW-0472">Membrane</keyword>
<comment type="caution">
    <text evidence="2">The sequence shown here is derived from an EMBL/GenBank/DDBJ whole genome shotgun (WGS) entry which is preliminary data.</text>
</comment>
<gene>
    <name evidence="2" type="ORF">AWC04_01190</name>
</gene>